<accession>I2NXC1</accession>
<protein>
    <recommendedName>
        <fullName evidence="3">Polyketide cyclase/dehydrase and lipid transport</fullName>
    </recommendedName>
</protein>
<dbReference type="PATRIC" id="fig|1095748.3.peg.32"/>
<evidence type="ECO:0008006" key="3">
    <source>
        <dbReference type="Google" id="ProtNLM"/>
    </source>
</evidence>
<dbReference type="Gene3D" id="3.30.530.20">
    <property type="match status" value="1"/>
</dbReference>
<dbReference type="SUPFAM" id="SSF55961">
    <property type="entry name" value="Bet v1-like"/>
    <property type="match status" value="1"/>
</dbReference>
<proteinExistence type="predicted"/>
<dbReference type="Proteomes" id="UP000004473">
    <property type="component" value="Unassembled WGS sequence"/>
</dbReference>
<organism evidence="1 2">
    <name type="scientific">Neisseria sicca VK64</name>
    <dbReference type="NCBI Taxonomy" id="1095748"/>
    <lineage>
        <taxon>Bacteria</taxon>
        <taxon>Pseudomonadati</taxon>
        <taxon>Pseudomonadota</taxon>
        <taxon>Betaproteobacteria</taxon>
        <taxon>Neisseriales</taxon>
        <taxon>Neisseriaceae</taxon>
        <taxon>Neisseria</taxon>
    </lineage>
</organism>
<name>I2NXC1_NEISI</name>
<dbReference type="InterPro" id="IPR023393">
    <property type="entry name" value="START-like_dom_sf"/>
</dbReference>
<dbReference type="AlphaFoldDB" id="I2NXC1"/>
<evidence type="ECO:0000313" key="1">
    <source>
        <dbReference type="EMBL" id="EIG30482.1"/>
    </source>
</evidence>
<dbReference type="RefSeq" id="WP_003762638.1">
    <property type="nucleotide sequence ID" value="NZ_AJMT01000004.1"/>
</dbReference>
<reference evidence="1 2" key="1">
    <citation type="submission" date="2012-04" db="EMBL/GenBank/DDBJ databases">
        <authorList>
            <person name="Harkins D.M."/>
            <person name="Madupu R."/>
            <person name="Durkin A.S."/>
            <person name="Torralba M."/>
            <person name="Methe B."/>
            <person name="Sutton G.G."/>
            <person name="Nelson K.E."/>
        </authorList>
    </citation>
    <scope>NUCLEOTIDE SEQUENCE [LARGE SCALE GENOMIC DNA]</scope>
    <source>
        <strain evidence="1 2">VK64</strain>
    </source>
</reference>
<sequence>MKPTAAIHHKGRLKIFRRPLFYYQHQITPFNAIYELIPTAPLLSISPSLPTTVDIMLTYTRSVRLDAPLEPIFRYCTSRHGFACQFPFDVQWLSEKEYWARGDILDFRYRICGIWLRHRAEIISLEPNQSFTDLMLEGIYRSFRHTHEFRFSGGRTCVTDTVEFTFGLGKTVDRLIGLPTLRRTFEKRHCLLKEWAARWNGHVEKTQQIE</sequence>
<comment type="caution">
    <text evidence="1">The sequence shown here is derived from an EMBL/GenBank/DDBJ whole genome shotgun (WGS) entry which is preliminary data.</text>
</comment>
<dbReference type="EMBL" id="AJMT01000004">
    <property type="protein sequence ID" value="EIG30482.1"/>
    <property type="molecule type" value="Genomic_DNA"/>
</dbReference>
<evidence type="ECO:0000313" key="2">
    <source>
        <dbReference type="Proteomes" id="UP000004473"/>
    </source>
</evidence>
<gene>
    <name evidence="1" type="ORF">HMPREF1051_3047</name>
</gene>